<dbReference type="Proteomes" id="UP000002420">
    <property type="component" value="Chromosome"/>
</dbReference>
<dbReference type="InterPro" id="IPR000421">
    <property type="entry name" value="FA58C"/>
</dbReference>
<evidence type="ECO:0000256" key="4">
    <source>
        <dbReference type="ARBA" id="ARBA00022723"/>
    </source>
</evidence>
<dbReference type="GO" id="GO:0010185">
    <property type="term" value="P:regulation of cellular defense response"/>
    <property type="evidence" value="ECO:0007669"/>
    <property type="project" value="UniProtKB-ARBA"/>
</dbReference>
<dbReference type="STRING" id="398767.Glov_1997"/>
<keyword evidence="5" id="KW-0430">Lectin</keyword>
<dbReference type="OrthoDB" id="5526311at2"/>
<dbReference type="PROSITE" id="PS50022">
    <property type="entry name" value="FA58C_3"/>
    <property type="match status" value="1"/>
</dbReference>
<keyword evidence="6" id="KW-0106">Calcium</keyword>
<evidence type="ECO:0000256" key="8">
    <source>
        <dbReference type="SAM" id="MobiDB-lite"/>
    </source>
</evidence>
<proteinExistence type="inferred from homology"/>
<name>B3E2Q6_TRIL1</name>
<evidence type="ECO:0000259" key="9">
    <source>
        <dbReference type="PROSITE" id="PS50022"/>
    </source>
</evidence>
<sequence>MKRQIRIVFYLVLASVLLSTYLWAEQWKISFNGYPGTMELSGGQSNYTGRFNLHGNWEQMLDLQVYRNAIFFRRAAADQKYLGVMEGGRMQGVFTQHGSGRYPWTAERTDIVSIDPVVPPLSGGDTGAVKNLALRKQARQSSTSYGGTPERAVDGNRDGNHNAGSVSHTANVPNDWWEVDLGSQKQIQEIKLWNRTDCCSERLSNFYVLVSPNPFSGNNLKALLNDPSIWHFHHQGAAARETTVAVAGEGRYVRVQLAGQNWLSLAEVEVFGHDSSGSTAYPVDTGSGTPVTIYWHMADDADVYLNGKALRSYSPSFKTRPDEAPRPAFSARATLHNGDIFTVGGRRGGSFGLMLLAVDDGGRIVFKTDRSSWAVYEPDERSDWYEPAVANSSAKRPVTVQPDPWYPQKELNARYHNTALSIWSEPDKRFAYLVGTVRLSDQATGTINPVGTWRHHPTATWVVSQGADGRYHAQEHGLGNASGPAYFTPAGSFRIDYVTRDGAVTGFYEVTFAPDGHTATGRVQELSGPRRSGNTSWTKVR</sequence>
<accession>B3E2Q6</accession>
<comment type="similarity">
    <text evidence="2">Belongs to the fucolectin family.</text>
</comment>
<evidence type="ECO:0000256" key="1">
    <source>
        <dbReference type="ARBA" id="ARBA00002219"/>
    </source>
</evidence>
<dbReference type="AlphaFoldDB" id="B3E2Q6"/>
<feature type="domain" description="F5/8 type C" evidence="9">
    <location>
        <begin position="117"/>
        <end position="273"/>
    </location>
</feature>
<keyword evidence="7" id="KW-1015">Disulfide bond</keyword>
<evidence type="ECO:0000256" key="5">
    <source>
        <dbReference type="ARBA" id="ARBA00022734"/>
    </source>
</evidence>
<keyword evidence="4" id="KW-0479">Metal-binding</keyword>
<dbReference type="KEGG" id="glo:Glov_1997"/>
<dbReference type="InterPro" id="IPR008979">
    <property type="entry name" value="Galactose-bd-like_sf"/>
</dbReference>
<dbReference type="SUPFAM" id="SSF49785">
    <property type="entry name" value="Galactose-binding domain-like"/>
    <property type="match status" value="1"/>
</dbReference>
<reference evidence="10 11" key="1">
    <citation type="submission" date="2008-05" db="EMBL/GenBank/DDBJ databases">
        <title>Complete sequence of chromosome of Geobacter lovleyi SZ.</title>
        <authorList>
            <consortium name="US DOE Joint Genome Institute"/>
            <person name="Lucas S."/>
            <person name="Copeland A."/>
            <person name="Lapidus A."/>
            <person name="Glavina del Rio T."/>
            <person name="Dalin E."/>
            <person name="Tice H."/>
            <person name="Bruce D."/>
            <person name="Goodwin L."/>
            <person name="Pitluck S."/>
            <person name="Chertkov O."/>
            <person name="Meincke L."/>
            <person name="Brettin T."/>
            <person name="Detter J.C."/>
            <person name="Han C."/>
            <person name="Tapia R."/>
            <person name="Kuske C.R."/>
            <person name="Schmutz J."/>
            <person name="Larimer F."/>
            <person name="Land M."/>
            <person name="Hauser L."/>
            <person name="Kyrpides N."/>
            <person name="Mikhailova N."/>
            <person name="Sung Y."/>
            <person name="Fletcher K.E."/>
            <person name="Ritalahti K.M."/>
            <person name="Loeffler F.E."/>
            <person name="Richardson P."/>
        </authorList>
    </citation>
    <scope>NUCLEOTIDE SEQUENCE [LARGE SCALE GENOMIC DNA]</scope>
    <source>
        <strain evidence="11">ATCC BAA-1151 / DSM 17278 / SZ</strain>
    </source>
</reference>
<keyword evidence="11" id="KW-1185">Reference proteome</keyword>
<evidence type="ECO:0000313" key="10">
    <source>
        <dbReference type="EMBL" id="ACD95713.1"/>
    </source>
</evidence>
<feature type="region of interest" description="Disordered" evidence="8">
    <location>
        <begin position="137"/>
        <end position="169"/>
    </location>
</feature>
<dbReference type="RefSeq" id="WP_012470052.1">
    <property type="nucleotide sequence ID" value="NC_010814.1"/>
</dbReference>
<dbReference type="Gene3D" id="2.60.120.260">
    <property type="entry name" value="Galactose-binding domain-like"/>
    <property type="match status" value="1"/>
</dbReference>
<comment type="subunit">
    <text evidence="3">Homotrimer.</text>
</comment>
<feature type="compositionally biased region" description="Polar residues" evidence="8">
    <location>
        <begin position="532"/>
        <end position="541"/>
    </location>
</feature>
<dbReference type="HOGENOM" id="CLU_503224_0_0_7"/>
<dbReference type="PANTHER" id="PTHR45713:SF6">
    <property type="entry name" value="F5_8 TYPE C DOMAIN-CONTAINING PROTEIN"/>
    <property type="match status" value="1"/>
</dbReference>
<evidence type="ECO:0000313" key="11">
    <source>
        <dbReference type="Proteomes" id="UP000002420"/>
    </source>
</evidence>
<dbReference type="CAZy" id="CBM47">
    <property type="family name" value="Carbohydrate-Binding Module Family 47"/>
</dbReference>
<dbReference type="PANTHER" id="PTHR45713">
    <property type="entry name" value="FTP DOMAIN-CONTAINING PROTEIN"/>
    <property type="match status" value="1"/>
</dbReference>
<comment type="function">
    <text evidence="1">Acts as a defensive agent. Recognizes blood group fucosylated oligosaccharides including A, B, H and Lewis B-type antigens. Does not recognize Lewis A antigen and has low affinity for monovalent haptens.</text>
</comment>
<dbReference type="eggNOG" id="COG1470">
    <property type="taxonomic scope" value="Bacteria"/>
</dbReference>
<evidence type="ECO:0000256" key="2">
    <source>
        <dbReference type="ARBA" id="ARBA00010147"/>
    </source>
</evidence>
<dbReference type="InterPro" id="IPR051941">
    <property type="entry name" value="BG_Antigen-Binding_Lectin"/>
</dbReference>
<evidence type="ECO:0000256" key="6">
    <source>
        <dbReference type="ARBA" id="ARBA00022837"/>
    </source>
</evidence>
<dbReference type="GO" id="GO:0046872">
    <property type="term" value="F:metal ion binding"/>
    <property type="evidence" value="ECO:0007669"/>
    <property type="project" value="UniProtKB-KW"/>
</dbReference>
<dbReference type="EMBL" id="CP001089">
    <property type="protein sequence ID" value="ACD95713.1"/>
    <property type="molecule type" value="Genomic_DNA"/>
</dbReference>
<evidence type="ECO:0000256" key="3">
    <source>
        <dbReference type="ARBA" id="ARBA00011233"/>
    </source>
</evidence>
<dbReference type="GO" id="GO:0042806">
    <property type="term" value="F:fucose binding"/>
    <property type="evidence" value="ECO:0007669"/>
    <property type="project" value="UniProtKB-ARBA"/>
</dbReference>
<evidence type="ECO:0000256" key="7">
    <source>
        <dbReference type="ARBA" id="ARBA00023157"/>
    </source>
</evidence>
<dbReference type="SMART" id="SM00607">
    <property type="entry name" value="FTP"/>
    <property type="match status" value="1"/>
</dbReference>
<dbReference type="InterPro" id="IPR006585">
    <property type="entry name" value="FTP1"/>
</dbReference>
<organism evidence="10 11">
    <name type="scientific">Trichlorobacter lovleyi (strain ATCC BAA-1151 / DSM 17278 / SZ)</name>
    <name type="common">Geobacter lovleyi</name>
    <dbReference type="NCBI Taxonomy" id="398767"/>
    <lineage>
        <taxon>Bacteria</taxon>
        <taxon>Pseudomonadati</taxon>
        <taxon>Thermodesulfobacteriota</taxon>
        <taxon>Desulfuromonadia</taxon>
        <taxon>Geobacterales</taxon>
        <taxon>Geobacteraceae</taxon>
        <taxon>Trichlorobacter</taxon>
    </lineage>
</organism>
<gene>
    <name evidence="10" type="ordered locus">Glov_1997</name>
</gene>
<protein>
    <submittedName>
        <fullName evidence="10">Coagulation factor 5/8 type domain protein</fullName>
    </submittedName>
</protein>
<feature type="region of interest" description="Disordered" evidence="8">
    <location>
        <begin position="519"/>
        <end position="541"/>
    </location>
</feature>
<dbReference type="Pfam" id="PF22633">
    <property type="entry name" value="F5_F8_type_C_2"/>
    <property type="match status" value="1"/>
</dbReference>
<feature type="compositionally biased region" description="Basic and acidic residues" evidence="8">
    <location>
        <begin position="151"/>
        <end position="160"/>
    </location>
</feature>